<proteinExistence type="predicted"/>
<organism evidence="1 2">
    <name type="scientific">Cichorium intybus</name>
    <name type="common">Chicory</name>
    <dbReference type="NCBI Taxonomy" id="13427"/>
    <lineage>
        <taxon>Eukaryota</taxon>
        <taxon>Viridiplantae</taxon>
        <taxon>Streptophyta</taxon>
        <taxon>Embryophyta</taxon>
        <taxon>Tracheophyta</taxon>
        <taxon>Spermatophyta</taxon>
        <taxon>Magnoliopsida</taxon>
        <taxon>eudicotyledons</taxon>
        <taxon>Gunneridae</taxon>
        <taxon>Pentapetalae</taxon>
        <taxon>asterids</taxon>
        <taxon>campanulids</taxon>
        <taxon>Asterales</taxon>
        <taxon>Asteraceae</taxon>
        <taxon>Cichorioideae</taxon>
        <taxon>Cichorieae</taxon>
        <taxon>Cichoriinae</taxon>
        <taxon>Cichorium</taxon>
    </lineage>
</organism>
<dbReference type="Proteomes" id="UP001055811">
    <property type="component" value="Linkage Group LG05"/>
</dbReference>
<evidence type="ECO:0000313" key="1">
    <source>
        <dbReference type="EMBL" id="KAI3740193.1"/>
    </source>
</evidence>
<sequence length="184" mass="20853">MKLNYKTPNQPLDLFSPVHSRFSPPVVPSRIRLSKFHFNLQVEEKKTPKRQYQGYIIKYIEVAFQERVSRLLRDTNADVALVIPTVGIFLIRSLVNEKYEKILAGASIMLTEFAIEAGLPNGVLNIVHGTNDIVNAICDDEDIKTISFVGSNTAVMHIYIFKSISKREMCSVKYGSQKSWNCDA</sequence>
<name>A0ACB9D1C7_CICIN</name>
<keyword evidence="2" id="KW-1185">Reference proteome</keyword>
<protein>
    <submittedName>
        <fullName evidence="1">Uncharacterized protein</fullName>
    </submittedName>
</protein>
<accession>A0ACB9D1C7</accession>
<gene>
    <name evidence="1" type="ORF">L2E82_30616</name>
</gene>
<evidence type="ECO:0000313" key="2">
    <source>
        <dbReference type="Proteomes" id="UP001055811"/>
    </source>
</evidence>
<reference evidence="2" key="1">
    <citation type="journal article" date="2022" name="Mol. Ecol. Resour.">
        <title>The genomes of chicory, endive, great burdock and yacon provide insights into Asteraceae palaeo-polyploidization history and plant inulin production.</title>
        <authorList>
            <person name="Fan W."/>
            <person name="Wang S."/>
            <person name="Wang H."/>
            <person name="Wang A."/>
            <person name="Jiang F."/>
            <person name="Liu H."/>
            <person name="Zhao H."/>
            <person name="Xu D."/>
            <person name="Zhang Y."/>
        </authorList>
    </citation>
    <scope>NUCLEOTIDE SEQUENCE [LARGE SCALE GENOMIC DNA]</scope>
    <source>
        <strain evidence="2">cv. Punajuju</strain>
    </source>
</reference>
<dbReference type="EMBL" id="CM042013">
    <property type="protein sequence ID" value="KAI3740193.1"/>
    <property type="molecule type" value="Genomic_DNA"/>
</dbReference>
<reference evidence="1 2" key="2">
    <citation type="journal article" date="2022" name="Mol. Ecol. Resour.">
        <title>The genomes of chicory, endive, great burdock and yacon provide insights into Asteraceae paleo-polyploidization history and plant inulin production.</title>
        <authorList>
            <person name="Fan W."/>
            <person name="Wang S."/>
            <person name="Wang H."/>
            <person name="Wang A."/>
            <person name="Jiang F."/>
            <person name="Liu H."/>
            <person name="Zhao H."/>
            <person name="Xu D."/>
            <person name="Zhang Y."/>
        </authorList>
    </citation>
    <scope>NUCLEOTIDE SEQUENCE [LARGE SCALE GENOMIC DNA]</scope>
    <source>
        <strain evidence="2">cv. Punajuju</strain>
        <tissue evidence="1">Leaves</tissue>
    </source>
</reference>
<comment type="caution">
    <text evidence="1">The sequence shown here is derived from an EMBL/GenBank/DDBJ whole genome shotgun (WGS) entry which is preliminary data.</text>
</comment>